<dbReference type="EMBL" id="CM051394">
    <property type="protein sequence ID" value="KAJ4727477.1"/>
    <property type="molecule type" value="Genomic_DNA"/>
</dbReference>
<gene>
    <name evidence="1" type="ORF">OWV82_000568</name>
</gene>
<accession>A0ACC1YUT7</accession>
<name>A0ACC1YUT7_MELAZ</name>
<keyword evidence="2" id="KW-1185">Reference proteome</keyword>
<evidence type="ECO:0000313" key="1">
    <source>
        <dbReference type="EMBL" id="KAJ4727477.1"/>
    </source>
</evidence>
<protein>
    <submittedName>
        <fullName evidence="1">Mitochondrial GTPase 1</fullName>
    </submittedName>
</protein>
<organism evidence="1 2">
    <name type="scientific">Melia azedarach</name>
    <name type="common">Chinaberry tree</name>
    <dbReference type="NCBI Taxonomy" id="155640"/>
    <lineage>
        <taxon>Eukaryota</taxon>
        <taxon>Viridiplantae</taxon>
        <taxon>Streptophyta</taxon>
        <taxon>Embryophyta</taxon>
        <taxon>Tracheophyta</taxon>
        <taxon>Spermatophyta</taxon>
        <taxon>Magnoliopsida</taxon>
        <taxon>eudicotyledons</taxon>
        <taxon>Gunneridae</taxon>
        <taxon>Pentapetalae</taxon>
        <taxon>rosids</taxon>
        <taxon>malvids</taxon>
        <taxon>Sapindales</taxon>
        <taxon>Meliaceae</taxon>
        <taxon>Melia</taxon>
    </lineage>
</organism>
<comment type="caution">
    <text evidence="1">The sequence shown here is derived from an EMBL/GenBank/DDBJ whole genome shotgun (WGS) entry which is preliminary data.</text>
</comment>
<evidence type="ECO:0000313" key="2">
    <source>
        <dbReference type="Proteomes" id="UP001164539"/>
    </source>
</evidence>
<dbReference type="Proteomes" id="UP001164539">
    <property type="component" value="Chromosome 1"/>
</dbReference>
<sequence length="369" mass="41319">MAVQLSSLWLPSSTVSVKFVHCRCKTKLSPTALATSPSSSSSAPTIQIVGGKKSSWHGNSNSNDSFESYQEEECDWVDLDADLYYWTKSLRPVQWYPGHIAKTEKELKEQLKLMDVVIEVRDARIPLSTTHPQMDSWLGNRKRILVLNREDMISTEDRNAWATYFTRRGTKVIFSNGQLGMGTMKLSRLAKALAAGVNVKRRAKGLLPRPVRAGIVGYPNVGKSSLINRLLKRRMCPAAPRPGVTRELKWVRFGKDLELLDSPGIIPMRISDQVAAIKLAICDDIGERSYDVTDVAAILVQMLARIPTVGADALQKRYKIDVDGNSGKIFVQKLAIHLFNGDNHQAAFRILTDFRKGKFGWISLERPPR</sequence>
<proteinExistence type="predicted"/>
<reference evidence="1 2" key="1">
    <citation type="journal article" date="2023" name="Science">
        <title>Complex scaffold remodeling in plant triterpene biosynthesis.</title>
        <authorList>
            <person name="De La Pena R."/>
            <person name="Hodgson H."/>
            <person name="Liu J.C."/>
            <person name="Stephenson M.J."/>
            <person name="Martin A.C."/>
            <person name="Owen C."/>
            <person name="Harkess A."/>
            <person name="Leebens-Mack J."/>
            <person name="Jimenez L.E."/>
            <person name="Osbourn A."/>
            <person name="Sattely E.S."/>
        </authorList>
    </citation>
    <scope>NUCLEOTIDE SEQUENCE [LARGE SCALE GENOMIC DNA]</scope>
    <source>
        <strain evidence="2">cv. JPN11</strain>
        <tissue evidence="1">Leaf</tissue>
    </source>
</reference>